<dbReference type="SUPFAM" id="SSF51905">
    <property type="entry name" value="FAD/NAD(P)-binding domain"/>
    <property type="match status" value="2"/>
</dbReference>
<gene>
    <name evidence="12" type="ORF">F3Y22_tig00110560pilonHSYRG00061</name>
</gene>
<evidence type="ECO:0000256" key="6">
    <source>
        <dbReference type="ARBA" id="ARBA00022857"/>
    </source>
</evidence>
<evidence type="ECO:0000256" key="1">
    <source>
        <dbReference type="ARBA" id="ARBA00001974"/>
    </source>
</evidence>
<dbReference type="Pfam" id="PF00743">
    <property type="entry name" value="FMO-like"/>
    <property type="match status" value="1"/>
</dbReference>
<sequence>MDSFKDKEQRHHGHNEANCILVQGPIIVGAGPSGLAASACLKQEGVPSLILEKSDCIASLWQHRTYDRLKLHLPKQFCQLPLLGFPQNFPKYPTKHQFISYMESYASHFSIQPRFNQAVINAEFDHVTASWRVKTPDSEYISRWLIVATGENAEPVIPDISGINMFKGRVVHTSLYKSGSEFKNQRVLVIGCGNSGMEVCLDLCRYNAIPHMVVRNTVHVLPREMFEFSTFGIAMALLKWFPVKLVDKLLLLVSSFTLGDTDQTGLRRPKTGPIELKNVTGKTPVLDVGALSQIKSGKIKVMQGVKEITRNGAKFMDGLENEIDSILLATGYKSNVSTWLKVAMPSGRPTAWQLPSIGRHALRATFSLEWPRSDALSRMASDAQRVGTCMTHAISLIASREDMATYLADFFTKDGMPETPFPNGWKAEKGLYTVGFTRRGLLGTASDAVKIARDIGEQWRIINDDFYSMIADANKSLLLSAAIIQVYSDREVKGVARALNRMSVYGGNSGIDSGGVSMKYKYRLA</sequence>
<evidence type="ECO:0000256" key="10">
    <source>
        <dbReference type="ARBA" id="ARBA00047707"/>
    </source>
</evidence>
<keyword evidence="9" id="KW-0073">Auxin biosynthesis</keyword>
<comment type="caution">
    <text evidence="12">The sequence shown here is derived from an EMBL/GenBank/DDBJ whole genome shotgun (WGS) entry which is preliminary data.</text>
</comment>
<dbReference type="Gene3D" id="3.50.50.60">
    <property type="entry name" value="FAD/NAD(P)-binding domain"/>
    <property type="match status" value="1"/>
</dbReference>
<proteinExistence type="inferred from homology"/>
<dbReference type="PRINTS" id="PR00469">
    <property type="entry name" value="PNDRDTASEII"/>
</dbReference>
<evidence type="ECO:0000256" key="8">
    <source>
        <dbReference type="ARBA" id="ARBA00023033"/>
    </source>
</evidence>
<keyword evidence="5 11" id="KW-0274">FAD</keyword>
<keyword evidence="6" id="KW-0521">NADP</keyword>
<dbReference type="GO" id="GO:0004499">
    <property type="term" value="F:N,N-dimethylaniline monooxygenase activity"/>
    <property type="evidence" value="ECO:0007669"/>
    <property type="project" value="InterPro"/>
</dbReference>
<evidence type="ECO:0000313" key="13">
    <source>
        <dbReference type="Proteomes" id="UP000436088"/>
    </source>
</evidence>
<protein>
    <recommendedName>
        <fullName evidence="11">Flavin-containing monooxygenase</fullName>
        <ecNumber evidence="11">1.-.-.-</ecNumber>
    </recommendedName>
</protein>
<dbReference type="EMBL" id="VEPZ02001030">
    <property type="protein sequence ID" value="KAE8700171.1"/>
    <property type="molecule type" value="Genomic_DNA"/>
</dbReference>
<organism evidence="12 13">
    <name type="scientific">Hibiscus syriacus</name>
    <name type="common">Rose of Sharon</name>
    <dbReference type="NCBI Taxonomy" id="106335"/>
    <lineage>
        <taxon>Eukaryota</taxon>
        <taxon>Viridiplantae</taxon>
        <taxon>Streptophyta</taxon>
        <taxon>Embryophyta</taxon>
        <taxon>Tracheophyta</taxon>
        <taxon>Spermatophyta</taxon>
        <taxon>Magnoliopsida</taxon>
        <taxon>eudicotyledons</taxon>
        <taxon>Gunneridae</taxon>
        <taxon>Pentapetalae</taxon>
        <taxon>rosids</taxon>
        <taxon>malvids</taxon>
        <taxon>Malvales</taxon>
        <taxon>Malvaceae</taxon>
        <taxon>Malvoideae</taxon>
        <taxon>Hibiscus</taxon>
    </lineage>
</organism>
<comment type="cofactor">
    <cofactor evidence="1 11">
        <name>FAD</name>
        <dbReference type="ChEBI" id="CHEBI:57692"/>
    </cofactor>
</comment>
<dbReference type="GO" id="GO:0009851">
    <property type="term" value="P:auxin biosynthetic process"/>
    <property type="evidence" value="ECO:0007669"/>
    <property type="project" value="UniProtKB-KW"/>
</dbReference>
<dbReference type="FunFam" id="3.50.50.60:FF:000100">
    <property type="entry name" value="Flavin-containing monooxygenase"/>
    <property type="match status" value="1"/>
</dbReference>
<comment type="catalytic activity">
    <reaction evidence="10">
        <text>indole-3-pyruvate + NADPH + O2 + H(+) = (indol-3-yl)acetate + CO2 + NADP(+) + H2O</text>
        <dbReference type="Rhea" id="RHEA:34331"/>
        <dbReference type="ChEBI" id="CHEBI:15377"/>
        <dbReference type="ChEBI" id="CHEBI:15378"/>
        <dbReference type="ChEBI" id="CHEBI:15379"/>
        <dbReference type="ChEBI" id="CHEBI:16526"/>
        <dbReference type="ChEBI" id="CHEBI:17640"/>
        <dbReference type="ChEBI" id="CHEBI:30854"/>
        <dbReference type="ChEBI" id="CHEBI:57783"/>
        <dbReference type="ChEBI" id="CHEBI:58349"/>
        <dbReference type="EC" id="1.14.13.168"/>
    </reaction>
</comment>
<dbReference type="GO" id="GO:0103075">
    <property type="term" value="F:indole-3-pyruvate monooxygenase activity"/>
    <property type="evidence" value="ECO:0007669"/>
    <property type="project" value="UniProtKB-EC"/>
</dbReference>
<dbReference type="AlphaFoldDB" id="A0A6A3A772"/>
<dbReference type="PRINTS" id="PR00368">
    <property type="entry name" value="FADPNR"/>
</dbReference>
<accession>A0A6A3A772</accession>
<evidence type="ECO:0000256" key="3">
    <source>
        <dbReference type="ARBA" id="ARBA00009183"/>
    </source>
</evidence>
<evidence type="ECO:0000256" key="9">
    <source>
        <dbReference type="ARBA" id="ARBA00023070"/>
    </source>
</evidence>
<dbReference type="EC" id="1.-.-.-" evidence="11"/>
<keyword evidence="7 11" id="KW-0560">Oxidoreductase</keyword>
<evidence type="ECO:0000256" key="4">
    <source>
        <dbReference type="ARBA" id="ARBA00022630"/>
    </source>
</evidence>
<comment type="similarity">
    <text evidence="3 11">Belongs to the FMO family.</text>
</comment>
<evidence type="ECO:0000256" key="2">
    <source>
        <dbReference type="ARBA" id="ARBA00004814"/>
    </source>
</evidence>
<dbReference type="GO" id="GO:0050660">
    <property type="term" value="F:flavin adenine dinucleotide binding"/>
    <property type="evidence" value="ECO:0007669"/>
    <property type="project" value="InterPro"/>
</dbReference>
<dbReference type="InterPro" id="IPR036188">
    <property type="entry name" value="FAD/NAD-bd_sf"/>
</dbReference>
<dbReference type="InterPro" id="IPR050982">
    <property type="entry name" value="Auxin_biosynth/cation_transpt"/>
</dbReference>
<keyword evidence="8 11" id="KW-0503">Monooxygenase</keyword>
<evidence type="ECO:0000256" key="11">
    <source>
        <dbReference type="RuleBase" id="RU361177"/>
    </source>
</evidence>
<keyword evidence="13" id="KW-1185">Reference proteome</keyword>
<dbReference type="InterPro" id="IPR020946">
    <property type="entry name" value="Flavin_mOase-like"/>
</dbReference>
<dbReference type="GO" id="GO:0050661">
    <property type="term" value="F:NADP binding"/>
    <property type="evidence" value="ECO:0007669"/>
    <property type="project" value="InterPro"/>
</dbReference>
<dbReference type="Proteomes" id="UP000436088">
    <property type="component" value="Unassembled WGS sequence"/>
</dbReference>
<dbReference type="PANTHER" id="PTHR43539">
    <property type="entry name" value="FLAVIN-BINDING MONOOXYGENASE-LIKE PROTEIN (AFU_ORTHOLOGUE AFUA_4G09220)"/>
    <property type="match status" value="1"/>
</dbReference>
<dbReference type="GO" id="GO:0005789">
    <property type="term" value="C:endoplasmic reticulum membrane"/>
    <property type="evidence" value="ECO:0007669"/>
    <property type="project" value="TreeGrafter"/>
</dbReference>
<keyword evidence="4 11" id="KW-0285">Flavoprotein</keyword>
<evidence type="ECO:0000313" key="12">
    <source>
        <dbReference type="EMBL" id="KAE8700171.1"/>
    </source>
</evidence>
<name>A0A6A3A772_HIBSY</name>
<evidence type="ECO:0000256" key="7">
    <source>
        <dbReference type="ARBA" id="ARBA00023002"/>
    </source>
</evidence>
<comment type="pathway">
    <text evidence="2">Plant hormone metabolism; auxin biosynthesis.</text>
</comment>
<dbReference type="PANTHER" id="PTHR43539:SF78">
    <property type="entry name" value="FLAVIN-CONTAINING MONOOXYGENASE"/>
    <property type="match status" value="1"/>
</dbReference>
<evidence type="ECO:0000256" key="5">
    <source>
        <dbReference type="ARBA" id="ARBA00022827"/>
    </source>
</evidence>
<reference evidence="12" key="1">
    <citation type="submission" date="2019-09" db="EMBL/GenBank/DDBJ databases">
        <title>Draft genome information of white flower Hibiscus syriacus.</title>
        <authorList>
            <person name="Kim Y.-M."/>
        </authorList>
    </citation>
    <scope>NUCLEOTIDE SEQUENCE [LARGE SCALE GENOMIC DNA]</scope>
    <source>
        <strain evidence="12">YM2019G1</strain>
    </source>
</reference>